<dbReference type="STRING" id="40754.THII_2295"/>
<protein>
    <recommendedName>
        <fullName evidence="2">protein-glutamate methylesterase</fullName>
        <ecNumber evidence="2">3.1.1.61</ecNumber>
    </recommendedName>
</protein>
<dbReference type="Pfam" id="PF01339">
    <property type="entry name" value="CheB_methylest"/>
    <property type="match status" value="1"/>
</dbReference>
<evidence type="ECO:0000259" key="5">
    <source>
        <dbReference type="PROSITE" id="PS50122"/>
    </source>
</evidence>
<dbReference type="PANTHER" id="PTHR42872">
    <property type="entry name" value="PROTEIN-GLUTAMATE METHYLESTERASE/PROTEIN-GLUTAMINE GLUTAMINASE"/>
    <property type="match status" value="1"/>
</dbReference>
<dbReference type="GO" id="GO:0000156">
    <property type="term" value="F:phosphorelay response regulator activity"/>
    <property type="evidence" value="ECO:0007669"/>
    <property type="project" value="InterPro"/>
</dbReference>
<reference evidence="6 7" key="1">
    <citation type="journal article" date="2014" name="ISME J.">
        <title>Ecophysiology of Thioploca ingrica as revealed by the complete genome sequence supplemented with proteomic evidence.</title>
        <authorList>
            <person name="Kojima H."/>
            <person name="Ogura Y."/>
            <person name="Yamamoto N."/>
            <person name="Togashi T."/>
            <person name="Mori H."/>
            <person name="Watanabe T."/>
            <person name="Nemoto F."/>
            <person name="Kurokawa K."/>
            <person name="Hayashi T."/>
            <person name="Fukui M."/>
        </authorList>
    </citation>
    <scope>NUCLEOTIDE SEQUENCE [LARGE SCALE GENOMIC DNA]</scope>
</reference>
<gene>
    <name evidence="6" type="ORF">THII_2295</name>
</gene>
<evidence type="ECO:0000313" key="6">
    <source>
        <dbReference type="EMBL" id="BAP56592.1"/>
    </source>
</evidence>
<feature type="active site" evidence="4">
    <location>
        <position position="16"/>
    </location>
</feature>
<keyword evidence="7" id="KW-1185">Reference proteome</keyword>
<accession>A0A090ALB8</accession>
<dbReference type="Gene3D" id="3.40.50.180">
    <property type="entry name" value="Methylesterase CheB, C-terminal domain"/>
    <property type="match status" value="1"/>
</dbReference>
<organism evidence="6 7">
    <name type="scientific">Thioploca ingrica</name>
    <dbReference type="NCBI Taxonomy" id="40754"/>
    <lineage>
        <taxon>Bacteria</taxon>
        <taxon>Pseudomonadati</taxon>
        <taxon>Pseudomonadota</taxon>
        <taxon>Gammaproteobacteria</taxon>
        <taxon>Thiotrichales</taxon>
        <taxon>Thiotrichaceae</taxon>
        <taxon>Thioploca</taxon>
    </lineage>
</organism>
<evidence type="ECO:0000256" key="4">
    <source>
        <dbReference type="PROSITE-ProRule" id="PRU00050"/>
    </source>
</evidence>
<evidence type="ECO:0000256" key="1">
    <source>
        <dbReference type="ARBA" id="ARBA00022801"/>
    </source>
</evidence>
<evidence type="ECO:0000313" key="7">
    <source>
        <dbReference type="Proteomes" id="UP000031623"/>
    </source>
</evidence>
<dbReference type="OrthoDB" id="9793421at2"/>
<dbReference type="AlphaFoldDB" id="A0A090ALB8"/>
<dbReference type="EMBL" id="AP014633">
    <property type="protein sequence ID" value="BAP56592.1"/>
    <property type="molecule type" value="Genomic_DNA"/>
</dbReference>
<dbReference type="GO" id="GO:0005737">
    <property type="term" value="C:cytoplasm"/>
    <property type="evidence" value="ECO:0007669"/>
    <property type="project" value="InterPro"/>
</dbReference>
<evidence type="ECO:0000256" key="3">
    <source>
        <dbReference type="ARBA" id="ARBA00048267"/>
    </source>
</evidence>
<feature type="domain" description="CheB-type methylesterase" evidence="5">
    <location>
        <begin position="11"/>
        <end position="194"/>
    </location>
</feature>
<evidence type="ECO:0000256" key="2">
    <source>
        <dbReference type="ARBA" id="ARBA00039140"/>
    </source>
</evidence>
<feature type="active site" evidence="4">
    <location>
        <position position="43"/>
    </location>
</feature>
<dbReference type="EC" id="3.1.1.61" evidence="2"/>
<dbReference type="Proteomes" id="UP000031623">
    <property type="component" value="Chromosome"/>
</dbReference>
<dbReference type="GO" id="GO:0008984">
    <property type="term" value="F:protein-glutamate methylesterase activity"/>
    <property type="evidence" value="ECO:0007669"/>
    <property type="project" value="UniProtKB-EC"/>
</dbReference>
<dbReference type="KEGG" id="tig:THII_2295"/>
<keyword evidence="4" id="KW-0145">Chemotaxis</keyword>
<sequence length="203" mass="21976">MISANKKFEAVVIGSSAGGIKALTTVLSALPHNFPLPITIVQHLHPQSDSYLAQILGAKTRLMVKQADEKETIARGVVYLAPPNYHLLIEEDRSFSLSIEGHVNFARPSVDVLFESAVYAYRDKLIGIILTGANHDGNYGVKKIKQMGGYVIVQDPATAEANAMPLAAIAATTVDVILPLTQIGPYLLQLVNRSTKDSHLFKS</sequence>
<dbReference type="PANTHER" id="PTHR42872:SF3">
    <property type="entry name" value="PROTEIN-GLUTAMATE METHYLESTERASE_PROTEIN-GLUTAMINE GLUTAMINASE 1"/>
    <property type="match status" value="1"/>
</dbReference>
<dbReference type="CDD" id="cd16433">
    <property type="entry name" value="CheB"/>
    <property type="match status" value="1"/>
</dbReference>
<dbReference type="InterPro" id="IPR035909">
    <property type="entry name" value="CheB_C"/>
</dbReference>
<proteinExistence type="predicted"/>
<name>A0A090ALB8_9GAMM</name>
<dbReference type="SUPFAM" id="SSF52738">
    <property type="entry name" value="Methylesterase CheB, C-terminal domain"/>
    <property type="match status" value="1"/>
</dbReference>
<keyword evidence="1 4" id="KW-0378">Hydrolase</keyword>
<comment type="catalytic activity">
    <reaction evidence="3">
        <text>[protein]-L-glutamate 5-O-methyl ester + H2O = L-glutamyl-[protein] + methanol + H(+)</text>
        <dbReference type="Rhea" id="RHEA:23236"/>
        <dbReference type="Rhea" id="RHEA-COMP:10208"/>
        <dbReference type="Rhea" id="RHEA-COMP:10311"/>
        <dbReference type="ChEBI" id="CHEBI:15377"/>
        <dbReference type="ChEBI" id="CHEBI:15378"/>
        <dbReference type="ChEBI" id="CHEBI:17790"/>
        <dbReference type="ChEBI" id="CHEBI:29973"/>
        <dbReference type="ChEBI" id="CHEBI:82795"/>
        <dbReference type="EC" id="3.1.1.61"/>
    </reaction>
</comment>
<dbReference type="GO" id="GO:0006935">
    <property type="term" value="P:chemotaxis"/>
    <property type="evidence" value="ECO:0007669"/>
    <property type="project" value="UniProtKB-UniRule"/>
</dbReference>
<dbReference type="InterPro" id="IPR000673">
    <property type="entry name" value="Sig_transdc_resp-reg_Me-estase"/>
</dbReference>
<feature type="active site" evidence="4">
    <location>
        <position position="136"/>
    </location>
</feature>
<dbReference type="PROSITE" id="PS50122">
    <property type="entry name" value="CHEB"/>
    <property type="match status" value="1"/>
</dbReference>
<dbReference type="HOGENOM" id="CLU_000445_51_2_6"/>